<comment type="caution">
    <text evidence="1">The sequence shown here is derived from an EMBL/GenBank/DDBJ whole genome shotgun (WGS) entry which is preliminary data.</text>
</comment>
<accession>J9G0I0</accession>
<dbReference type="AlphaFoldDB" id="J9G0I0"/>
<dbReference type="EMBL" id="AMCI01005877">
    <property type="protein sequence ID" value="EJW95312.1"/>
    <property type="molecule type" value="Genomic_DNA"/>
</dbReference>
<proteinExistence type="predicted"/>
<gene>
    <name evidence="1" type="ORF">EVA_16581</name>
</gene>
<sequence length="48" mass="5230">MTATKELTKNIFKAAKATTAKATKAATKATSWITESKFIILSFFSFIA</sequence>
<evidence type="ECO:0000313" key="1">
    <source>
        <dbReference type="EMBL" id="EJW95312.1"/>
    </source>
</evidence>
<name>J9G0I0_9ZZZZ</name>
<organism evidence="1">
    <name type="scientific">gut metagenome</name>
    <dbReference type="NCBI Taxonomy" id="749906"/>
    <lineage>
        <taxon>unclassified sequences</taxon>
        <taxon>metagenomes</taxon>
        <taxon>organismal metagenomes</taxon>
    </lineage>
</organism>
<protein>
    <submittedName>
        <fullName evidence="1">Uncharacterized protein</fullName>
    </submittedName>
</protein>
<reference evidence="1" key="1">
    <citation type="journal article" date="2012" name="PLoS ONE">
        <title>Gene sets for utilization of primary and secondary nutrition supplies in the distal gut of endangered iberian lynx.</title>
        <authorList>
            <person name="Alcaide M."/>
            <person name="Messina E."/>
            <person name="Richter M."/>
            <person name="Bargiela R."/>
            <person name="Peplies J."/>
            <person name="Huws S.A."/>
            <person name="Newbold C.J."/>
            <person name="Golyshin P.N."/>
            <person name="Simon M.A."/>
            <person name="Lopez G."/>
            <person name="Yakimov M.M."/>
            <person name="Ferrer M."/>
        </authorList>
    </citation>
    <scope>NUCLEOTIDE SEQUENCE</scope>
</reference>